<keyword evidence="7" id="KW-0732">Signal</keyword>
<evidence type="ECO:0000256" key="3">
    <source>
        <dbReference type="ARBA" id="ARBA00022692"/>
    </source>
</evidence>
<proteinExistence type="inferred from homology"/>
<evidence type="ECO:0000256" key="6">
    <source>
        <dbReference type="SAM" id="Phobius"/>
    </source>
</evidence>
<keyword evidence="5 6" id="KW-0472">Membrane</keyword>
<dbReference type="KEGG" id="acru:HHL28_09635"/>
<evidence type="ECO:0000256" key="7">
    <source>
        <dbReference type="SAM" id="SignalP"/>
    </source>
</evidence>
<keyword evidence="3 6" id="KW-0812">Transmembrane</keyword>
<comment type="similarity">
    <text evidence="2">Belongs to the UPF0382 family.</text>
</comment>
<dbReference type="Pfam" id="PF04241">
    <property type="entry name" value="DUF423"/>
    <property type="match status" value="1"/>
</dbReference>
<name>A0A858R7E2_9PROT</name>
<dbReference type="Proteomes" id="UP000501891">
    <property type="component" value="Chromosome"/>
</dbReference>
<keyword evidence="9" id="KW-1185">Reference proteome</keyword>
<organism evidence="8 9">
    <name type="scientific">Aerophototrophica crusticola</name>
    <dbReference type="NCBI Taxonomy" id="1709002"/>
    <lineage>
        <taxon>Bacteria</taxon>
        <taxon>Pseudomonadati</taxon>
        <taxon>Pseudomonadota</taxon>
        <taxon>Alphaproteobacteria</taxon>
        <taxon>Rhodospirillales</taxon>
        <taxon>Rhodospirillaceae</taxon>
        <taxon>Aerophototrophica</taxon>
    </lineage>
</organism>
<keyword evidence="4 6" id="KW-1133">Transmembrane helix</keyword>
<evidence type="ECO:0000313" key="8">
    <source>
        <dbReference type="EMBL" id="QJE73318.1"/>
    </source>
</evidence>
<feature type="chain" id="PRO_5032479681" evidence="7">
    <location>
        <begin position="28"/>
        <end position="129"/>
    </location>
</feature>
<dbReference type="GO" id="GO:0005886">
    <property type="term" value="C:plasma membrane"/>
    <property type="evidence" value="ECO:0007669"/>
    <property type="project" value="TreeGrafter"/>
</dbReference>
<evidence type="ECO:0000256" key="5">
    <source>
        <dbReference type="ARBA" id="ARBA00023136"/>
    </source>
</evidence>
<dbReference type="PROSITE" id="PS51257">
    <property type="entry name" value="PROKAR_LIPOPROTEIN"/>
    <property type="match status" value="1"/>
</dbReference>
<feature type="signal peptide" evidence="7">
    <location>
        <begin position="1"/>
        <end position="27"/>
    </location>
</feature>
<evidence type="ECO:0000256" key="1">
    <source>
        <dbReference type="ARBA" id="ARBA00004141"/>
    </source>
</evidence>
<reference evidence="8" key="1">
    <citation type="submission" date="2020-04" db="EMBL/GenBank/DDBJ databases">
        <title>A desert anoxygenic phototrophic bacterium fixes CO2 using RubisCO under aerobic conditions.</title>
        <authorList>
            <person name="Tang K."/>
        </authorList>
    </citation>
    <scope>NUCLEOTIDE SEQUENCE [LARGE SCALE GENOMIC DNA]</scope>
    <source>
        <strain evidence="8">MIMtkB3</strain>
    </source>
</reference>
<feature type="transmembrane region" description="Helical" evidence="6">
    <location>
        <begin position="51"/>
        <end position="67"/>
    </location>
</feature>
<dbReference type="PANTHER" id="PTHR43461">
    <property type="entry name" value="TRANSMEMBRANE PROTEIN 256"/>
    <property type="match status" value="1"/>
</dbReference>
<accession>A0A858R7E2</accession>
<comment type="subcellular location">
    <subcellularLocation>
        <location evidence="1">Membrane</location>
        <topology evidence="1">Multi-pass membrane protein</topology>
    </subcellularLocation>
</comment>
<protein>
    <submittedName>
        <fullName evidence="8">DUF423 domain-containing protein</fullName>
    </submittedName>
</protein>
<sequence length="129" mass="13136">MTDRSARPQLFLAGLFGAMAVACAAYAAHGLGPVKGERAVELWRTGSQVQMVHAALLVGLVALQARMEAGRGLLAAAGWLVALGSLLFPGAVYLLGWFGPSALGAVAPIGGLSLILGWLCVAAAALRAR</sequence>
<dbReference type="EMBL" id="CP051775">
    <property type="protein sequence ID" value="QJE73318.1"/>
    <property type="molecule type" value="Genomic_DNA"/>
</dbReference>
<feature type="transmembrane region" description="Helical" evidence="6">
    <location>
        <begin position="102"/>
        <end position="126"/>
    </location>
</feature>
<feature type="transmembrane region" description="Helical" evidence="6">
    <location>
        <begin position="74"/>
        <end position="96"/>
    </location>
</feature>
<evidence type="ECO:0000256" key="4">
    <source>
        <dbReference type="ARBA" id="ARBA00022989"/>
    </source>
</evidence>
<gene>
    <name evidence="8" type="ORF">HHL28_09635</name>
</gene>
<dbReference type="InterPro" id="IPR006696">
    <property type="entry name" value="DUF423"/>
</dbReference>
<dbReference type="AlphaFoldDB" id="A0A858R7E2"/>
<evidence type="ECO:0000256" key="2">
    <source>
        <dbReference type="ARBA" id="ARBA00009694"/>
    </source>
</evidence>
<evidence type="ECO:0000313" key="9">
    <source>
        <dbReference type="Proteomes" id="UP000501891"/>
    </source>
</evidence>
<dbReference type="PANTHER" id="PTHR43461:SF1">
    <property type="entry name" value="TRANSMEMBRANE PROTEIN 256"/>
    <property type="match status" value="1"/>
</dbReference>